<dbReference type="Gene3D" id="3.30.1380.20">
    <property type="entry name" value="Trafficking protein particle complex subunit 3"/>
    <property type="match status" value="1"/>
</dbReference>
<sequence>MENHTYGEPTQFGYELIRDHVLPSILGKHEGDILYWAGKEIARKFPVFSMEEIPSFFLEAGWGQLQLEKKSKKEAFYKLISPGENLKVSERNFQLEAGFLAEQYQKLNGVLTECYAAPERNEQSITFHIAWDKKETV</sequence>
<dbReference type="InterPro" id="IPR019642">
    <property type="entry name" value="DUF2507"/>
</dbReference>
<keyword evidence="2" id="KW-1185">Reference proteome</keyword>
<protein>
    <submittedName>
        <fullName evidence="1">Protein of uncharacterized function (DUF2507)</fullName>
    </submittedName>
</protein>
<dbReference type="InterPro" id="IPR024096">
    <property type="entry name" value="NO_sig/Golgi_transp_ligand-bd"/>
</dbReference>
<dbReference type="RefSeq" id="WP_115362119.1">
    <property type="nucleotide sequence ID" value="NZ_CP038012.1"/>
</dbReference>
<reference evidence="1 2" key="1">
    <citation type="submission" date="2018-06" db="EMBL/GenBank/DDBJ databases">
        <authorList>
            <consortium name="Pathogen Informatics"/>
            <person name="Doyle S."/>
        </authorList>
    </citation>
    <scope>NUCLEOTIDE SEQUENCE [LARGE SCALE GENOMIC DNA]</scope>
    <source>
        <strain evidence="2">ATCC 11859 / DSM 33 / NCIB 8841 / NCTC 4822</strain>
    </source>
</reference>
<evidence type="ECO:0000313" key="1">
    <source>
        <dbReference type="EMBL" id="SUJ11773.1"/>
    </source>
</evidence>
<accession>A0A380C312</accession>
<proteinExistence type="predicted"/>
<dbReference type="SUPFAM" id="SSF111126">
    <property type="entry name" value="Ligand-binding domain in the NO signalling and Golgi transport"/>
    <property type="match status" value="1"/>
</dbReference>
<dbReference type="AlphaFoldDB" id="A0A380C312"/>
<evidence type="ECO:0000313" key="2">
    <source>
        <dbReference type="Proteomes" id="UP000254519"/>
    </source>
</evidence>
<dbReference type="OrthoDB" id="2965348at2"/>
<name>A0A380C312_SPOPA</name>
<dbReference type="Proteomes" id="UP000254519">
    <property type="component" value="Unassembled WGS sequence"/>
</dbReference>
<dbReference type="EMBL" id="UGYZ01000002">
    <property type="protein sequence ID" value="SUJ11773.1"/>
    <property type="molecule type" value="Genomic_DNA"/>
</dbReference>
<organism evidence="1 2">
    <name type="scientific">Sporosarcina pasteurii</name>
    <name type="common">Bacillus pasteurii</name>
    <dbReference type="NCBI Taxonomy" id="1474"/>
    <lineage>
        <taxon>Bacteria</taxon>
        <taxon>Bacillati</taxon>
        <taxon>Bacillota</taxon>
        <taxon>Bacilli</taxon>
        <taxon>Bacillales</taxon>
        <taxon>Caryophanaceae</taxon>
        <taxon>Sporosarcina</taxon>
    </lineage>
</organism>
<gene>
    <name evidence="1" type="primary">yslB</name>
    <name evidence="1" type="ORF">NCTC4822_02180</name>
</gene>
<dbReference type="Pfam" id="PF10702">
    <property type="entry name" value="DUF2507"/>
    <property type="match status" value="1"/>
</dbReference>